<dbReference type="Proteomes" id="UP000722357">
    <property type="component" value="Unassembled WGS sequence"/>
</dbReference>
<dbReference type="PANTHER" id="PTHR10629:SF52">
    <property type="entry name" value="DNA (CYTOSINE-5)-METHYLTRANSFERASE 1"/>
    <property type="match status" value="1"/>
</dbReference>
<keyword evidence="4 7" id="KW-0949">S-adenosyl-L-methionine</keyword>
<evidence type="ECO:0000256" key="1">
    <source>
        <dbReference type="ARBA" id="ARBA00011975"/>
    </source>
</evidence>
<reference evidence="9" key="2">
    <citation type="submission" date="2021-09" db="EMBL/GenBank/DDBJ databases">
        <authorList>
            <person name="Gilroy R."/>
        </authorList>
    </citation>
    <scope>NUCLEOTIDE SEQUENCE</scope>
    <source>
        <strain evidence="9">9794</strain>
    </source>
</reference>
<dbReference type="PROSITE" id="PS51679">
    <property type="entry name" value="SAM_MT_C5"/>
    <property type="match status" value="1"/>
</dbReference>
<gene>
    <name evidence="9" type="ORF">K8V40_02755</name>
</gene>
<name>A0A921L591_9BACT</name>
<organism evidence="9 10">
    <name type="scientific">Phocaeicola plebeius</name>
    <dbReference type="NCBI Taxonomy" id="310297"/>
    <lineage>
        <taxon>Bacteria</taxon>
        <taxon>Pseudomonadati</taxon>
        <taxon>Bacteroidota</taxon>
        <taxon>Bacteroidia</taxon>
        <taxon>Bacteroidales</taxon>
        <taxon>Bacteroidaceae</taxon>
        <taxon>Phocaeicola</taxon>
    </lineage>
</organism>
<dbReference type="Pfam" id="PF00145">
    <property type="entry name" value="DNA_methylase"/>
    <property type="match status" value="1"/>
</dbReference>
<dbReference type="GO" id="GO:0003886">
    <property type="term" value="F:DNA (cytosine-5-)-methyltransferase activity"/>
    <property type="evidence" value="ECO:0007669"/>
    <property type="project" value="UniProtKB-EC"/>
</dbReference>
<dbReference type="InterPro" id="IPR029063">
    <property type="entry name" value="SAM-dependent_MTases_sf"/>
</dbReference>
<evidence type="ECO:0000313" key="9">
    <source>
        <dbReference type="EMBL" id="HJF80560.1"/>
    </source>
</evidence>
<dbReference type="EC" id="2.1.1.37" evidence="1"/>
<evidence type="ECO:0000256" key="4">
    <source>
        <dbReference type="ARBA" id="ARBA00022691"/>
    </source>
</evidence>
<dbReference type="EMBL" id="DYWE01000031">
    <property type="protein sequence ID" value="HJF80560.1"/>
    <property type="molecule type" value="Genomic_DNA"/>
</dbReference>
<dbReference type="PANTHER" id="PTHR10629">
    <property type="entry name" value="CYTOSINE-SPECIFIC METHYLTRANSFERASE"/>
    <property type="match status" value="1"/>
</dbReference>
<protein>
    <recommendedName>
        <fullName evidence="1">DNA (cytosine-5-)-methyltransferase</fullName>
        <ecNumber evidence="1">2.1.1.37</ecNumber>
    </recommendedName>
</protein>
<dbReference type="GO" id="GO:0044027">
    <property type="term" value="P:negative regulation of gene expression via chromosomal CpG island methylation"/>
    <property type="evidence" value="ECO:0007669"/>
    <property type="project" value="TreeGrafter"/>
</dbReference>
<evidence type="ECO:0000256" key="6">
    <source>
        <dbReference type="ARBA" id="ARBA00047422"/>
    </source>
</evidence>
<feature type="active site" evidence="7">
    <location>
        <position position="86"/>
    </location>
</feature>
<dbReference type="NCBIfam" id="TIGR00675">
    <property type="entry name" value="dcm"/>
    <property type="match status" value="1"/>
</dbReference>
<sequence length="351" mass="40051">MEIPKYKAIDFFCGGGGMTCGLRQAGIDVIAGIDIDKDAKETYEYNNPGSIFINSDIKQLQKDYFEQKFGIQRYDDYLILVGCSPCQFYSIINTDKKRSLNSKDLLKNFSEFIEYYMPGYILVENVPGIMTHKSSVLPYFLQKIKDLGYKKLVYKIVNMSHYGVPQSRKRFSLIATRLENVTVKLPDEEDKEAILSDYIGEKNGFPKISAGHRDFSSFNHTTAGLSDVCLKRLMKTRHDGGSRLDWANDPQLQLTCFVGKNDCFKDTFGRMWWNKPAPTITTKFYSISNGRFAHPEEDRAISLREGATLQTFPRTYVFKTSSITTTAKLIGNAVPCEYARRLGETIKEFNK</sequence>
<evidence type="ECO:0000256" key="3">
    <source>
        <dbReference type="ARBA" id="ARBA00022679"/>
    </source>
</evidence>
<evidence type="ECO:0000256" key="5">
    <source>
        <dbReference type="ARBA" id="ARBA00022747"/>
    </source>
</evidence>
<dbReference type="InterPro" id="IPR001525">
    <property type="entry name" value="C5_MeTfrase"/>
</dbReference>
<dbReference type="Gene3D" id="3.90.120.10">
    <property type="entry name" value="DNA Methylase, subunit A, domain 2"/>
    <property type="match status" value="1"/>
</dbReference>
<dbReference type="GO" id="GO:0009307">
    <property type="term" value="P:DNA restriction-modification system"/>
    <property type="evidence" value="ECO:0007669"/>
    <property type="project" value="UniProtKB-KW"/>
</dbReference>
<evidence type="ECO:0000256" key="8">
    <source>
        <dbReference type="RuleBase" id="RU000416"/>
    </source>
</evidence>
<dbReference type="InterPro" id="IPR050390">
    <property type="entry name" value="C5-Methyltransferase"/>
</dbReference>
<evidence type="ECO:0000313" key="10">
    <source>
        <dbReference type="Proteomes" id="UP000722357"/>
    </source>
</evidence>
<comment type="caution">
    <text evidence="9">The sequence shown here is derived from an EMBL/GenBank/DDBJ whole genome shotgun (WGS) entry which is preliminary data.</text>
</comment>
<reference evidence="9" key="1">
    <citation type="journal article" date="2021" name="PeerJ">
        <title>Extensive microbial diversity within the chicken gut microbiome revealed by metagenomics and culture.</title>
        <authorList>
            <person name="Gilroy R."/>
            <person name="Ravi A."/>
            <person name="Getino M."/>
            <person name="Pursley I."/>
            <person name="Horton D.L."/>
            <person name="Alikhan N.F."/>
            <person name="Baker D."/>
            <person name="Gharbi K."/>
            <person name="Hall N."/>
            <person name="Watson M."/>
            <person name="Adriaenssens E.M."/>
            <person name="Foster-Nyarko E."/>
            <person name="Jarju S."/>
            <person name="Secka A."/>
            <person name="Antonio M."/>
            <person name="Oren A."/>
            <person name="Chaudhuri R.R."/>
            <person name="La Ragione R."/>
            <person name="Hildebrand F."/>
            <person name="Pallen M.J."/>
        </authorList>
    </citation>
    <scope>NUCLEOTIDE SEQUENCE</scope>
    <source>
        <strain evidence="9">9794</strain>
    </source>
</reference>
<dbReference type="PRINTS" id="PR00105">
    <property type="entry name" value="C5METTRFRASE"/>
</dbReference>
<accession>A0A921L591</accession>
<keyword evidence="5" id="KW-0680">Restriction system</keyword>
<dbReference type="AlphaFoldDB" id="A0A921L591"/>
<comment type="catalytic activity">
    <reaction evidence="6">
        <text>a 2'-deoxycytidine in DNA + S-adenosyl-L-methionine = a 5-methyl-2'-deoxycytidine in DNA + S-adenosyl-L-homocysteine + H(+)</text>
        <dbReference type="Rhea" id="RHEA:13681"/>
        <dbReference type="Rhea" id="RHEA-COMP:11369"/>
        <dbReference type="Rhea" id="RHEA-COMP:11370"/>
        <dbReference type="ChEBI" id="CHEBI:15378"/>
        <dbReference type="ChEBI" id="CHEBI:57856"/>
        <dbReference type="ChEBI" id="CHEBI:59789"/>
        <dbReference type="ChEBI" id="CHEBI:85452"/>
        <dbReference type="ChEBI" id="CHEBI:85454"/>
        <dbReference type="EC" id="2.1.1.37"/>
    </reaction>
</comment>
<evidence type="ECO:0000256" key="7">
    <source>
        <dbReference type="PROSITE-ProRule" id="PRU01016"/>
    </source>
</evidence>
<comment type="similarity">
    <text evidence="7 8">Belongs to the class I-like SAM-binding methyltransferase superfamily. C5-methyltransferase family.</text>
</comment>
<evidence type="ECO:0000256" key="2">
    <source>
        <dbReference type="ARBA" id="ARBA00022603"/>
    </source>
</evidence>
<dbReference type="SUPFAM" id="SSF53335">
    <property type="entry name" value="S-adenosyl-L-methionine-dependent methyltransferases"/>
    <property type="match status" value="1"/>
</dbReference>
<keyword evidence="2 7" id="KW-0489">Methyltransferase</keyword>
<keyword evidence="3 7" id="KW-0808">Transferase</keyword>
<proteinExistence type="inferred from homology"/>
<dbReference type="GO" id="GO:0003677">
    <property type="term" value="F:DNA binding"/>
    <property type="evidence" value="ECO:0007669"/>
    <property type="project" value="TreeGrafter"/>
</dbReference>
<dbReference type="Gene3D" id="3.40.50.150">
    <property type="entry name" value="Vaccinia Virus protein VP39"/>
    <property type="match status" value="1"/>
</dbReference>
<dbReference type="GO" id="GO:0032259">
    <property type="term" value="P:methylation"/>
    <property type="evidence" value="ECO:0007669"/>
    <property type="project" value="UniProtKB-KW"/>
</dbReference>